<dbReference type="EMBL" id="VJMH01006894">
    <property type="protein sequence ID" value="KAF0687685.1"/>
    <property type="molecule type" value="Genomic_DNA"/>
</dbReference>
<dbReference type="EMBL" id="CAADRA010006920">
    <property type="protein sequence ID" value="VFT97269.1"/>
    <property type="molecule type" value="Genomic_DNA"/>
</dbReference>
<dbReference type="SUPFAM" id="SSF46689">
    <property type="entry name" value="Homeodomain-like"/>
    <property type="match status" value="1"/>
</dbReference>
<name>A0A485LGR6_9STRA</name>
<dbReference type="SMART" id="SM00717">
    <property type="entry name" value="SANT"/>
    <property type="match status" value="1"/>
</dbReference>
<dbReference type="AlphaFoldDB" id="A0A485LGR6"/>
<feature type="domain" description="Myb-like" evidence="2">
    <location>
        <begin position="24"/>
        <end position="75"/>
    </location>
</feature>
<reference evidence="5 6" key="1">
    <citation type="submission" date="2019-03" db="EMBL/GenBank/DDBJ databases">
        <authorList>
            <person name="Gaulin E."/>
            <person name="Dumas B."/>
        </authorList>
    </citation>
    <scope>NUCLEOTIDE SEQUENCE [LARGE SCALE GENOMIC DNA]</scope>
    <source>
        <strain evidence="5">CBS 568.67</strain>
    </source>
</reference>
<keyword evidence="6" id="KW-1185">Reference proteome</keyword>
<organism evidence="5 6">
    <name type="scientific">Aphanomyces stellatus</name>
    <dbReference type="NCBI Taxonomy" id="120398"/>
    <lineage>
        <taxon>Eukaryota</taxon>
        <taxon>Sar</taxon>
        <taxon>Stramenopiles</taxon>
        <taxon>Oomycota</taxon>
        <taxon>Saprolegniomycetes</taxon>
        <taxon>Saprolegniales</taxon>
        <taxon>Verrucalvaceae</taxon>
        <taxon>Aphanomyces</taxon>
    </lineage>
</organism>
<proteinExistence type="predicted"/>
<feature type="domain" description="HTH myb-type" evidence="3">
    <location>
        <begin position="24"/>
        <end position="79"/>
    </location>
</feature>
<dbReference type="PROSITE" id="PS51294">
    <property type="entry name" value="HTH_MYB"/>
    <property type="match status" value="1"/>
</dbReference>
<dbReference type="PANTHER" id="PTHR44042:SF67">
    <property type="entry name" value="MYB-LIKE PROTEIN I"/>
    <property type="match status" value="1"/>
</dbReference>
<gene>
    <name evidence="5" type="primary">Aste57867_20588</name>
    <name evidence="4" type="ORF">As57867_020521</name>
    <name evidence="5" type="ORF">ASTE57867_20588</name>
</gene>
<dbReference type="Pfam" id="PF00249">
    <property type="entry name" value="Myb_DNA-binding"/>
    <property type="match status" value="1"/>
</dbReference>
<protein>
    <submittedName>
        <fullName evidence="5">Aste57867_20588 protein</fullName>
    </submittedName>
</protein>
<reference evidence="4" key="2">
    <citation type="submission" date="2019-06" db="EMBL/GenBank/DDBJ databases">
        <title>Genomics analysis of Aphanomyces spp. identifies a new class of oomycete effector associated with host adaptation.</title>
        <authorList>
            <person name="Gaulin E."/>
        </authorList>
    </citation>
    <scope>NUCLEOTIDE SEQUENCE</scope>
    <source>
        <strain evidence="4">CBS 578.67</strain>
    </source>
</reference>
<evidence type="ECO:0000313" key="4">
    <source>
        <dbReference type="EMBL" id="KAF0687685.1"/>
    </source>
</evidence>
<dbReference type="OrthoDB" id="118550at2759"/>
<sequence length="151" mass="17059">MAIYNLVNNSPGSDTSSTSSSLHTRREGHGTWTADEHDRFVHAMSLYPNGPWRNIAAIIKTRSLRQTRTHAQKLKQKLARHTRGLRNQSSISQELAVYHPTWPYNAETGACGDESATQHDEVTFEESVDYFMHHLDHHFGSQEDSEGNNVG</sequence>
<feature type="region of interest" description="Disordered" evidence="1">
    <location>
        <begin position="6"/>
        <end position="29"/>
    </location>
</feature>
<accession>A0A485LGR6</accession>
<dbReference type="PANTHER" id="PTHR44042">
    <property type="entry name" value="DUPLICATED HOMEODOMAIN-LIKE SUPERFAMILY PROTEIN-RELATED"/>
    <property type="match status" value="1"/>
</dbReference>
<evidence type="ECO:0000256" key="1">
    <source>
        <dbReference type="SAM" id="MobiDB-lite"/>
    </source>
</evidence>
<dbReference type="CDD" id="cd00167">
    <property type="entry name" value="SANT"/>
    <property type="match status" value="1"/>
</dbReference>
<evidence type="ECO:0000313" key="6">
    <source>
        <dbReference type="Proteomes" id="UP000332933"/>
    </source>
</evidence>
<dbReference type="InterPro" id="IPR001005">
    <property type="entry name" value="SANT/Myb"/>
</dbReference>
<evidence type="ECO:0000259" key="2">
    <source>
        <dbReference type="PROSITE" id="PS50090"/>
    </source>
</evidence>
<evidence type="ECO:0000313" key="5">
    <source>
        <dbReference type="EMBL" id="VFT97269.1"/>
    </source>
</evidence>
<dbReference type="Gene3D" id="1.10.10.60">
    <property type="entry name" value="Homeodomain-like"/>
    <property type="match status" value="1"/>
</dbReference>
<dbReference type="Proteomes" id="UP000332933">
    <property type="component" value="Unassembled WGS sequence"/>
</dbReference>
<dbReference type="InterPro" id="IPR017930">
    <property type="entry name" value="Myb_dom"/>
</dbReference>
<dbReference type="InterPro" id="IPR009057">
    <property type="entry name" value="Homeodomain-like_sf"/>
</dbReference>
<evidence type="ECO:0000259" key="3">
    <source>
        <dbReference type="PROSITE" id="PS51294"/>
    </source>
</evidence>
<dbReference type="PROSITE" id="PS50090">
    <property type="entry name" value="MYB_LIKE"/>
    <property type="match status" value="1"/>
</dbReference>